<keyword evidence="1" id="KW-0784">Thiamine biosynthesis</keyword>
<evidence type="ECO:0000313" key="6">
    <source>
        <dbReference type="Proteomes" id="UP000270261"/>
    </source>
</evidence>
<comment type="catalytic activity">
    <reaction evidence="1">
        <text>4-amino-5-aminomethyl-2-methylpyrimidine + H2O = 4-amino-5-hydroxymethyl-2-methylpyrimidine + NH4(+)</text>
        <dbReference type="Rhea" id="RHEA:31799"/>
        <dbReference type="ChEBI" id="CHEBI:15377"/>
        <dbReference type="ChEBI" id="CHEBI:16892"/>
        <dbReference type="ChEBI" id="CHEBI:28938"/>
        <dbReference type="ChEBI" id="CHEBI:63416"/>
        <dbReference type="EC" id="3.5.99.2"/>
    </reaction>
</comment>
<dbReference type="OrthoDB" id="3711545at2"/>
<feature type="active site" description="Proton donor" evidence="2">
    <location>
        <position position="207"/>
    </location>
</feature>
<dbReference type="PANTHER" id="PTHR43198:SF2">
    <property type="entry name" value="SI:CH1073-67J19.1-RELATED"/>
    <property type="match status" value="1"/>
</dbReference>
<dbReference type="GO" id="GO:0009228">
    <property type="term" value="P:thiamine biosynthetic process"/>
    <property type="evidence" value="ECO:0007669"/>
    <property type="project" value="UniProtKB-KW"/>
</dbReference>
<dbReference type="EC" id="3.5.99.2" evidence="1"/>
<accession>A0A3R8LMI9</accession>
<evidence type="ECO:0000259" key="4">
    <source>
        <dbReference type="Pfam" id="PF03070"/>
    </source>
</evidence>
<dbReference type="GO" id="GO:0050334">
    <property type="term" value="F:thiaminase activity"/>
    <property type="evidence" value="ECO:0007669"/>
    <property type="project" value="UniProtKB-UniRule"/>
</dbReference>
<dbReference type="GO" id="GO:0009229">
    <property type="term" value="P:thiamine diphosphate biosynthetic process"/>
    <property type="evidence" value="ECO:0007669"/>
    <property type="project" value="UniProtKB-UniPathway"/>
</dbReference>
<keyword evidence="6" id="KW-1185">Reference proteome</keyword>
<proteinExistence type="inferred from homology"/>
<evidence type="ECO:0000313" key="5">
    <source>
        <dbReference type="EMBL" id="RRN44435.1"/>
    </source>
</evidence>
<protein>
    <recommendedName>
        <fullName evidence="1">Aminopyrimidine aminohydrolase</fullName>
        <ecNumber evidence="1">3.5.99.2</ecNumber>
    </recommendedName>
</protein>
<evidence type="ECO:0000256" key="2">
    <source>
        <dbReference type="PIRSR" id="PIRSR003170-1"/>
    </source>
</evidence>
<dbReference type="Pfam" id="PF03070">
    <property type="entry name" value="TENA_THI-4"/>
    <property type="match status" value="1"/>
</dbReference>
<evidence type="ECO:0000256" key="1">
    <source>
        <dbReference type="PIRNR" id="PIRNR003170"/>
    </source>
</evidence>
<reference evidence="5 6" key="1">
    <citation type="submission" date="2018-11" db="EMBL/GenBank/DDBJ databases">
        <title>Genome sequencing of Lautropia sp. KCOM 2505 (= ChDC F240).</title>
        <authorList>
            <person name="Kook J.-K."/>
            <person name="Park S.-N."/>
            <person name="Lim Y.K."/>
        </authorList>
    </citation>
    <scope>NUCLEOTIDE SEQUENCE [LARGE SCALE GENOMIC DNA]</scope>
    <source>
        <strain evidence="5 6">KCOM 2505</strain>
    </source>
</reference>
<feature type="binding site" evidence="3">
    <location>
        <position position="45"/>
    </location>
    <ligand>
        <name>substrate</name>
    </ligand>
</feature>
<dbReference type="SUPFAM" id="SSF48613">
    <property type="entry name" value="Heme oxygenase-like"/>
    <property type="match status" value="1"/>
</dbReference>
<sequence length="223" mass="24973">MTGFAATLRTETASDWQAAITHRFVDEIFAGTLQDQHLRPYLVQDYQFCDAFVALLGAAIASADQFAARVRLSQFAAMVTSTENTYFQRCFDLLGVPDADRISPPLAPVTRQFQQLMQEAAATRHYASALAVLCVAEGLYLEWAGQPDRPLPQSGFQHAEWITLHANDFFRDFVGWLRSELDRMGTGISPAEQDEARQFFHRAVALERAFFDAVYTGALDPRA</sequence>
<dbReference type="InterPro" id="IPR004305">
    <property type="entry name" value="Thiaminase-2/PQQC"/>
</dbReference>
<dbReference type="InterPro" id="IPR026285">
    <property type="entry name" value="TenA_E"/>
</dbReference>
<comment type="caution">
    <text evidence="5">The sequence shown here is derived from an EMBL/GenBank/DDBJ whole genome shotgun (WGS) entry which is preliminary data.</text>
</comment>
<comment type="function">
    <text evidence="1">Catalyzes an amino-pyrimidine hydrolysis reaction at the C5' of the pyrimidine moiety of thiamine compounds, a reaction that is part of a thiamine salvage pathway. Thus, catalyzes the conversion of 4-amino-5-aminomethyl-2-methylpyrimidine to 4-amino-5-hydroxymethyl-2-methylpyrimidine (HMP).</text>
</comment>
<feature type="binding site" evidence="3">
    <location>
        <position position="137"/>
    </location>
    <ligand>
        <name>substrate</name>
    </ligand>
</feature>
<keyword evidence="1" id="KW-0378">Hydrolase</keyword>
<name>A0A3R8LMI9_9BURK</name>
<dbReference type="RefSeq" id="WP_125096628.1">
    <property type="nucleotide sequence ID" value="NZ_RRUE01000002.1"/>
</dbReference>
<organism evidence="5 6">
    <name type="scientific">Lautropia dentalis</name>
    <dbReference type="NCBI Taxonomy" id="2490857"/>
    <lineage>
        <taxon>Bacteria</taxon>
        <taxon>Pseudomonadati</taxon>
        <taxon>Pseudomonadota</taxon>
        <taxon>Betaproteobacteria</taxon>
        <taxon>Burkholderiales</taxon>
        <taxon>Burkholderiaceae</taxon>
        <taxon>Lautropia</taxon>
    </lineage>
</organism>
<gene>
    <name evidence="5" type="ORF">EHV23_14125</name>
</gene>
<feature type="domain" description="Thiaminase-2/PQQC" evidence="4">
    <location>
        <begin position="16"/>
        <end position="216"/>
    </location>
</feature>
<dbReference type="Gene3D" id="1.20.910.10">
    <property type="entry name" value="Heme oxygenase-like"/>
    <property type="match status" value="1"/>
</dbReference>
<feature type="binding site" evidence="3">
    <location>
        <position position="83"/>
    </location>
    <ligand>
        <name>substrate</name>
    </ligand>
</feature>
<comment type="catalytic activity">
    <reaction evidence="1">
        <text>thiamine + H2O = 5-(2-hydroxyethyl)-4-methylthiazole + 4-amino-5-hydroxymethyl-2-methylpyrimidine + H(+)</text>
        <dbReference type="Rhea" id="RHEA:17509"/>
        <dbReference type="ChEBI" id="CHEBI:15377"/>
        <dbReference type="ChEBI" id="CHEBI:15378"/>
        <dbReference type="ChEBI" id="CHEBI:16892"/>
        <dbReference type="ChEBI" id="CHEBI:17957"/>
        <dbReference type="ChEBI" id="CHEBI:18385"/>
        <dbReference type="EC" id="3.5.99.2"/>
    </reaction>
</comment>
<dbReference type="InterPro" id="IPR016084">
    <property type="entry name" value="Haem_Oase-like_multi-hlx"/>
</dbReference>
<dbReference type="InterPro" id="IPR050967">
    <property type="entry name" value="Thiamine_Salvage_TenA"/>
</dbReference>
<dbReference type="PANTHER" id="PTHR43198">
    <property type="entry name" value="BIFUNCTIONAL TH2 PROTEIN"/>
    <property type="match status" value="1"/>
</dbReference>
<dbReference type="AlphaFoldDB" id="A0A3R8LMI9"/>
<evidence type="ECO:0000256" key="3">
    <source>
        <dbReference type="PIRSR" id="PIRSR003170-2"/>
    </source>
</evidence>
<dbReference type="PIRSF" id="PIRSF003170">
    <property type="entry name" value="Pet18p"/>
    <property type="match status" value="1"/>
</dbReference>
<comment type="pathway">
    <text evidence="1">Cofactor biosynthesis; thiamine diphosphate biosynthesis.</text>
</comment>
<comment type="similarity">
    <text evidence="1">Belongs to the TenA family.</text>
</comment>
<dbReference type="CDD" id="cd19358">
    <property type="entry name" value="TenA_E_Spr0628-like"/>
    <property type="match status" value="1"/>
</dbReference>
<dbReference type="Proteomes" id="UP000270261">
    <property type="component" value="Unassembled WGS sequence"/>
</dbReference>
<dbReference type="GO" id="GO:0005829">
    <property type="term" value="C:cytosol"/>
    <property type="evidence" value="ECO:0007669"/>
    <property type="project" value="TreeGrafter"/>
</dbReference>
<dbReference type="UniPathway" id="UPA00060"/>
<dbReference type="EMBL" id="RRUE01000002">
    <property type="protein sequence ID" value="RRN44435.1"/>
    <property type="molecule type" value="Genomic_DNA"/>
</dbReference>